<feature type="transmembrane region" description="Helical" evidence="2">
    <location>
        <begin position="92"/>
        <end position="110"/>
    </location>
</feature>
<feature type="transmembrane region" description="Helical" evidence="2">
    <location>
        <begin position="58"/>
        <end position="80"/>
    </location>
</feature>
<accession>A0ABU9BIE2</accession>
<keyword evidence="2" id="KW-0812">Transmembrane</keyword>
<dbReference type="EC" id="2.3.1.-" evidence="4"/>
<protein>
    <submittedName>
        <fullName evidence="4">Acyltransferase</fullName>
        <ecNumber evidence="4">2.3.1.-</ecNumber>
    </submittedName>
</protein>
<feature type="domain" description="Acyltransferase 3" evidence="3">
    <location>
        <begin position="14"/>
        <end position="369"/>
    </location>
</feature>
<dbReference type="Proteomes" id="UP001371218">
    <property type="component" value="Unassembled WGS sequence"/>
</dbReference>
<dbReference type="EMBL" id="JBBUTG010000001">
    <property type="protein sequence ID" value="MEK8029586.1"/>
    <property type="molecule type" value="Genomic_DNA"/>
</dbReference>
<comment type="caution">
    <text evidence="4">The sequence shown here is derived from an EMBL/GenBank/DDBJ whole genome shotgun (WGS) entry which is preliminary data.</text>
</comment>
<keyword evidence="4" id="KW-0808">Transferase</keyword>
<feature type="transmembrane region" description="Helical" evidence="2">
    <location>
        <begin position="253"/>
        <end position="273"/>
    </location>
</feature>
<evidence type="ECO:0000256" key="1">
    <source>
        <dbReference type="SAM" id="MobiDB-lite"/>
    </source>
</evidence>
<evidence type="ECO:0000313" key="5">
    <source>
        <dbReference type="Proteomes" id="UP001371218"/>
    </source>
</evidence>
<organism evidence="4 5">
    <name type="scientific">Ideonella lacteola</name>
    <dbReference type="NCBI Taxonomy" id="2984193"/>
    <lineage>
        <taxon>Bacteria</taxon>
        <taxon>Pseudomonadati</taxon>
        <taxon>Pseudomonadota</taxon>
        <taxon>Betaproteobacteria</taxon>
        <taxon>Burkholderiales</taxon>
        <taxon>Sphaerotilaceae</taxon>
        <taxon>Ideonella</taxon>
    </lineage>
</organism>
<feature type="region of interest" description="Disordered" evidence="1">
    <location>
        <begin position="389"/>
        <end position="423"/>
    </location>
</feature>
<evidence type="ECO:0000256" key="2">
    <source>
        <dbReference type="SAM" id="Phobius"/>
    </source>
</evidence>
<feature type="transmembrane region" description="Helical" evidence="2">
    <location>
        <begin position="150"/>
        <end position="168"/>
    </location>
</feature>
<dbReference type="InterPro" id="IPR050623">
    <property type="entry name" value="Glucan_succinyl_AcylTrfase"/>
</dbReference>
<dbReference type="PANTHER" id="PTHR36927:SF3">
    <property type="entry name" value="GLUCANS BIOSYNTHESIS PROTEIN C"/>
    <property type="match status" value="1"/>
</dbReference>
<evidence type="ECO:0000259" key="3">
    <source>
        <dbReference type="Pfam" id="PF01757"/>
    </source>
</evidence>
<dbReference type="PANTHER" id="PTHR36927">
    <property type="entry name" value="BLR4337 PROTEIN"/>
    <property type="match status" value="1"/>
</dbReference>
<reference evidence="4 5" key="1">
    <citation type="submission" date="2024-04" db="EMBL/GenBank/DDBJ databases">
        <title>Novel species of the genus Ideonella isolated from streams.</title>
        <authorList>
            <person name="Lu H."/>
        </authorList>
    </citation>
    <scope>NUCLEOTIDE SEQUENCE [LARGE SCALE GENOMIC DNA]</scope>
    <source>
        <strain evidence="4 5">DXS29W</strain>
    </source>
</reference>
<gene>
    <name evidence="4" type="ORF">AACH06_02030</name>
</gene>
<dbReference type="GO" id="GO:0016746">
    <property type="term" value="F:acyltransferase activity"/>
    <property type="evidence" value="ECO:0007669"/>
    <property type="project" value="UniProtKB-KW"/>
</dbReference>
<keyword evidence="2" id="KW-1133">Transmembrane helix</keyword>
<feature type="transmembrane region" description="Helical" evidence="2">
    <location>
        <begin position="220"/>
        <end position="241"/>
    </location>
</feature>
<sequence length="423" mass="46997">MPSTSTSSSPRLTELDWLRIGAFGLLILYHCGMFYVSWDWHVKSPRIVTALEPWMRLVSPWRMSLLFVISGAATALMAAGGRPFAASRSRRLLWPLLFGMAVVVPPQAWLEVVEKVGYRGSYLDFLGLYYQGYGGFCRGDDCLKLPTWNHLWFLPYLWVYTVMWALVWRDGGALSKRIDAAVRGLARGGRWLWLPMVFFALARVLLLERFPTTHDLLHDAYMHVVYATMFVLGFVGFGDRSDARGAWAAAQRLRWWALAAAVIATLLVEGWLVAGDEPGPVALTAARALNGVRQWAPILALLGFARRHLAGRDHPWRARLSEAVFPAYIVHQTVTVAVGHLIAPLAWPQPLEAAVLVASTLLACWVAWRLARHARWLRPLMGLDAAQRPRPFNSSAGDGPAPASTPTSMRETVHPAGGRSGEG</sequence>
<feature type="transmembrane region" description="Helical" evidence="2">
    <location>
        <begin position="189"/>
        <end position="208"/>
    </location>
</feature>
<evidence type="ECO:0000313" key="4">
    <source>
        <dbReference type="EMBL" id="MEK8029586.1"/>
    </source>
</evidence>
<feature type="transmembrane region" description="Helical" evidence="2">
    <location>
        <begin position="20"/>
        <end position="38"/>
    </location>
</feature>
<keyword evidence="5" id="KW-1185">Reference proteome</keyword>
<dbReference type="RefSeq" id="WP_341423923.1">
    <property type="nucleotide sequence ID" value="NZ_JBBUTG010000001.1"/>
</dbReference>
<proteinExistence type="predicted"/>
<feature type="transmembrane region" description="Helical" evidence="2">
    <location>
        <begin position="353"/>
        <end position="371"/>
    </location>
</feature>
<dbReference type="Pfam" id="PF01757">
    <property type="entry name" value="Acyl_transf_3"/>
    <property type="match status" value="1"/>
</dbReference>
<keyword evidence="4" id="KW-0012">Acyltransferase</keyword>
<dbReference type="InterPro" id="IPR002656">
    <property type="entry name" value="Acyl_transf_3_dom"/>
</dbReference>
<name>A0ABU9BIE2_9BURK</name>
<keyword evidence="2" id="KW-0472">Membrane</keyword>